<feature type="domain" description="tRNA nuclease CdiA C-terminal" evidence="3">
    <location>
        <begin position="299"/>
        <end position="382"/>
    </location>
</feature>
<dbReference type="AlphaFoldDB" id="A0A1J0AAX4"/>
<keyword evidence="5" id="KW-1185">Reference proteome</keyword>
<feature type="region of interest" description="Disordered" evidence="1">
    <location>
        <begin position="150"/>
        <end position="172"/>
    </location>
</feature>
<evidence type="ECO:0000313" key="4">
    <source>
        <dbReference type="EMBL" id="APB33088.1"/>
    </source>
</evidence>
<dbReference type="KEGG" id="glt:GlitD10_0774"/>
<dbReference type="InterPro" id="IPR006528">
    <property type="entry name" value="Phage_head_morphogenesis_dom"/>
</dbReference>
<evidence type="ECO:0000259" key="3">
    <source>
        <dbReference type="Pfam" id="PF18451"/>
    </source>
</evidence>
<dbReference type="Gene3D" id="3.40.1350.120">
    <property type="match status" value="1"/>
</dbReference>
<gene>
    <name evidence="4" type="ORF">GlitD10_0774</name>
</gene>
<dbReference type="STRING" id="1188229.GlitD10_0774"/>
<feature type="compositionally biased region" description="Basic and acidic residues" evidence="1">
    <location>
        <begin position="150"/>
        <end position="166"/>
    </location>
</feature>
<evidence type="ECO:0000313" key="5">
    <source>
        <dbReference type="Proteomes" id="UP000180235"/>
    </source>
</evidence>
<evidence type="ECO:0000259" key="2">
    <source>
        <dbReference type="Pfam" id="PF04233"/>
    </source>
</evidence>
<name>A0A1J0AAX4_9CYAN</name>
<proteinExistence type="predicted"/>
<dbReference type="Proteomes" id="UP000180235">
    <property type="component" value="Chromosome"/>
</dbReference>
<sequence length="398" mass="45346">MVAGAKGAILTDIRAALETGIEQGLGIADFMREFDGISQRWAETRGKDWRARIIWDTNLNQAYAAGRYAHQLDPEVLELLPYLEYVHSDALKPRPHHLALDGKIFRANELPFYPPNGYGCRCRTVSVSERDLQGRSVSEIRRGDLVPYTDERGNPGEARVEPDKGFDAIPGRTTPQQKMEMLERMVSRMPPQIGRFVTQEGREILARMGVEVDGLPLEVDDGAMELDEHIRRSEQIYRQAGDEYERVLFNPDNGGFVLVHQGHNRGESYESELFMAQVLGHQGRRVILLNETGMGAGVKTPDADIDGNIAEFKRLTEVSKRWDRRVQEGFFRAKSQGATWVVYYADKTFPEIAKINRGLESAFYLDDSRTITQITVIFRDGTLKTLTRKEWDNEQRRI</sequence>
<organism evidence="4 5">
    <name type="scientific">Gloeomargarita lithophora Alchichica-D10</name>
    <dbReference type="NCBI Taxonomy" id="1188229"/>
    <lineage>
        <taxon>Bacteria</taxon>
        <taxon>Bacillati</taxon>
        <taxon>Cyanobacteriota</taxon>
        <taxon>Cyanophyceae</taxon>
        <taxon>Gloeomargaritales</taxon>
        <taxon>Gloeomargaritaceae</taxon>
        <taxon>Gloeomargarita</taxon>
    </lineage>
</organism>
<protein>
    <recommendedName>
        <fullName evidence="6">Phage head morphogenesis domain-containing protein</fullName>
    </recommendedName>
</protein>
<evidence type="ECO:0008006" key="6">
    <source>
        <dbReference type="Google" id="ProtNLM"/>
    </source>
</evidence>
<dbReference type="InterPro" id="IPR040559">
    <property type="entry name" value="CdiA_C"/>
</dbReference>
<accession>A0A1J0AAX4</accession>
<dbReference type="Pfam" id="PF04233">
    <property type="entry name" value="Phage_Mu_F"/>
    <property type="match status" value="1"/>
</dbReference>
<dbReference type="EMBL" id="CP017675">
    <property type="protein sequence ID" value="APB33088.1"/>
    <property type="molecule type" value="Genomic_DNA"/>
</dbReference>
<evidence type="ECO:0000256" key="1">
    <source>
        <dbReference type="SAM" id="MobiDB-lite"/>
    </source>
</evidence>
<dbReference type="Pfam" id="PF18451">
    <property type="entry name" value="CdiA_C"/>
    <property type="match status" value="1"/>
</dbReference>
<feature type="domain" description="Phage head morphogenesis" evidence="2">
    <location>
        <begin position="12"/>
        <end position="124"/>
    </location>
</feature>
<reference evidence="4 5" key="1">
    <citation type="submission" date="2016-10" db="EMBL/GenBank/DDBJ databases">
        <title>Description of Gloeomargarita lithophora gen. nov., sp. nov., a thylakoid-bearing basal-branching cyanobacterium with intracellular carbonates, and proposal for Gloeomargaritales ord. nov.</title>
        <authorList>
            <person name="Moreira D."/>
            <person name="Tavera R."/>
            <person name="Benzerara K."/>
            <person name="Skouri-Panet F."/>
            <person name="Couradeau E."/>
            <person name="Gerard E."/>
            <person name="Loussert C."/>
            <person name="Novelo E."/>
            <person name="Zivanovic Y."/>
            <person name="Lopez-Garcia P."/>
        </authorList>
    </citation>
    <scope>NUCLEOTIDE SEQUENCE [LARGE SCALE GENOMIC DNA]</scope>
    <source>
        <strain evidence="4 5">D10</strain>
    </source>
</reference>